<keyword evidence="4" id="KW-1185">Reference proteome</keyword>
<feature type="domain" description="BIG2" evidence="2">
    <location>
        <begin position="115"/>
        <end position="195"/>
    </location>
</feature>
<proteinExistence type="predicted"/>
<dbReference type="RefSeq" id="WP_044647734.1">
    <property type="nucleotide sequence ID" value="NZ_JTHP01000045.1"/>
</dbReference>
<gene>
    <name evidence="3" type="ORF">QD47_19755</name>
</gene>
<name>A0A0D7WYA0_9BACL</name>
<sequence length="778" mass="81525">MKNRWSGFLALVILISSFTSYAGFASAADPVLSKIVLSSNEVTVQQGDTAALTATAIYADGTTSNVTVSTDWKSDNAAIATVYNGTVSGKGEGDATVVATYKDKIQSVQVHVTKKVKALTSSVQSLSLRSSGTGQINLTATYSDNTTAQVSGDATWTSDNQKVATVVNGLVTAQGAGTANIKAVYGQQTVTIAVQVEQVKRLEVSSSEVSLLLKDTEKVKLTATFPDGTVQDVTESADWSSSNAAVADVLKGTITGYSAGKATITGKYGTMSATISVDVDQTNKLKASESNIFLRLDESKKVQVSAVYPDGTVTDVSDKATWSTSDEKIATVTKGTIMAIGAGSATVTAKYGDKTVSIKADVETSRYLNLSEDKLSLNAKESKKLKLTATYVTGTEEDITDKAEWKSSNEDIAFVSKGEVTGYKTGEATITASYGGKTVTATVSVNVPGDLALSSKTATIDINEDYVATLTATYADGRKEDVTQDAEWTSSAEDVASVSKGTITGKAAGKAVVTATYNGKKLTINVQVGLVDRLETDTRVIALGAQETKQLKVTGVKSGGTKTDVTKDATWTTSNVKVVEVSEGLIKANGSGKATVTASYGKQSITFTVEVDVAQQIEADAIALSLKSGDQKTIAIVVKSSDGKEKDVTAQAEWKTLNYKVATVKKGQVTAVGYGKTNIQAKFGGKYITVPVDVDTLKYLQTDEVSLNLKAGQVAKVTATATYKDESEKDVSKPAVWSSSRIIVATVKDGSIKAQGKGKAVITVKYAGKTTKVQVNVQ</sequence>
<evidence type="ECO:0000259" key="2">
    <source>
        <dbReference type="SMART" id="SM00635"/>
    </source>
</evidence>
<reference evidence="3 4" key="1">
    <citation type="submission" date="2014-11" db="EMBL/GenBank/DDBJ databases">
        <title>Draft Genome Sequences of Paenibacillus polymyxa NRRL B-30509 and Paenibacillus terrae NRRL B-30644, Strains from a Poultry Environment that Produce Tridecaptin A and Paenicidins.</title>
        <authorList>
            <person name="van Belkum M.J."/>
            <person name="Lohans C.T."/>
            <person name="Vederas J.C."/>
        </authorList>
    </citation>
    <scope>NUCLEOTIDE SEQUENCE [LARGE SCALE GENOMIC DNA]</scope>
    <source>
        <strain evidence="3 4">NRRL B-30644</strain>
    </source>
</reference>
<feature type="domain" description="BIG2" evidence="2">
    <location>
        <begin position="447"/>
        <end position="527"/>
    </location>
</feature>
<feature type="domain" description="BIG2" evidence="2">
    <location>
        <begin position="364"/>
        <end position="444"/>
    </location>
</feature>
<dbReference type="Gene3D" id="2.60.40.1080">
    <property type="match status" value="9"/>
</dbReference>
<feature type="signal peptide" evidence="1">
    <location>
        <begin position="1"/>
        <end position="22"/>
    </location>
</feature>
<evidence type="ECO:0000313" key="3">
    <source>
        <dbReference type="EMBL" id="KJD43939.1"/>
    </source>
</evidence>
<feature type="domain" description="BIG2" evidence="2">
    <location>
        <begin position="279"/>
        <end position="361"/>
    </location>
</feature>
<organism evidence="3 4">
    <name type="scientific">Paenibacillus terrae</name>
    <dbReference type="NCBI Taxonomy" id="159743"/>
    <lineage>
        <taxon>Bacteria</taxon>
        <taxon>Bacillati</taxon>
        <taxon>Bacillota</taxon>
        <taxon>Bacilli</taxon>
        <taxon>Bacillales</taxon>
        <taxon>Paenibacillaceae</taxon>
        <taxon>Paenibacillus</taxon>
    </lineage>
</organism>
<comment type="caution">
    <text evidence="3">The sequence shown here is derived from an EMBL/GenBank/DDBJ whole genome shotgun (WGS) entry which is preliminary data.</text>
</comment>
<dbReference type="SUPFAM" id="SSF49373">
    <property type="entry name" value="Invasin/intimin cell-adhesion fragments"/>
    <property type="match status" value="9"/>
</dbReference>
<dbReference type="Pfam" id="PF02368">
    <property type="entry name" value="Big_2"/>
    <property type="match status" value="4"/>
</dbReference>
<feature type="chain" id="PRO_5038463256" evidence="1">
    <location>
        <begin position="23"/>
        <end position="778"/>
    </location>
</feature>
<dbReference type="PATRIC" id="fig|159743.3.peg.4385"/>
<feature type="domain" description="BIG2" evidence="2">
    <location>
        <begin position="198"/>
        <end position="278"/>
    </location>
</feature>
<evidence type="ECO:0000256" key="1">
    <source>
        <dbReference type="SAM" id="SignalP"/>
    </source>
</evidence>
<protein>
    <submittedName>
        <fullName evidence="3">Cadherin</fullName>
    </submittedName>
</protein>
<feature type="domain" description="BIG2" evidence="2">
    <location>
        <begin position="696"/>
        <end position="776"/>
    </location>
</feature>
<dbReference type="SMART" id="SM00635">
    <property type="entry name" value="BID_2"/>
    <property type="match status" value="9"/>
</dbReference>
<dbReference type="Proteomes" id="UP000032534">
    <property type="component" value="Unassembled WGS sequence"/>
</dbReference>
<feature type="domain" description="BIG2" evidence="2">
    <location>
        <begin position="530"/>
        <end position="609"/>
    </location>
</feature>
<dbReference type="AlphaFoldDB" id="A0A0D7WYA0"/>
<dbReference type="InterPro" id="IPR003343">
    <property type="entry name" value="Big_2"/>
</dbReference>
<accession>A0A0D7WYA0</accession>
<dbReference type="EMBL" id="JTHP01000045">
    <property type="protein sequence ID" value="KJD43939.1"/>
    <property type="molecule type" value="Genomic_DNA"/>
</dbReference>
<evidence type="ECO:0000313" key="4">
    <source>
        <dbReference type="Proteomes" id="UP000032534"/>
    </source>
</evidence>
<keyword evidence="1" id="KW-0732">Signal</keyword>
<feature type="domain" description="BIG2" evidence="2">
    <location>
        <begin position="31"/>
        <end position="111"/>
    </location>
</feature>
<dbReference type="OrthoDB" id="2348975at2"/>
<feature type="domain" description="BIG2" evidence="2">
    <location>
        <begin position="613"/>
        <end position="693"/>
    </location>
</feature>
<dbReference type="InterPro" id="IPR008964">
    <property type="entry name" value="Invasin/intimin_cell_adhesion"/>
</dbReference>